<dbReference type="AlphaFoldDB" id="A0AAN9UAQ5"/>
<name>A0AAN9UAQ5_9PEZI</name>
<evidence type="ECO:0000313" key="3">
    <source>
        <dbReference type="Proteomes" id="UP001320245"/>
    </source>
</evidence>
<feature type="region of interest" description="Disordered" evidence="1">
    <location>
        <begin position="1"/>
        <end position="42"/>
    </location>
</feature>
<feature type="compositionally biased region" description="Polar residues" evidence="1">
    <location>
        <begin position="404"/>
        <end position="429"/>
    </location>
</feature>
<feature type="compositionally biased region" description="Low complexity" evidence="1">
    <location>
        <begin position="548"/>
        <end position="563"/>
    </location>
</feature>
<feature type="compositionally biased region" description="Polar residues" evidence="1">
    <location>
        <begin position="258"/>
        <end position="279"/>
    </location>
</feature>
<keyword evidence="3" id="KW-1185">Reference proteome</keyword>
<reference evidence="2 3" key="1">
    <citation type="journal article" date="2023" name="PLoS ONE">
        <title>Cytospora paraplurivora sp. nov. isolated from orchards with fruit tree decline syndrome in Ontario, Canada.</title>
        <authorList>
            <person name="Ilyukhin E."/>
            <person name="Nguyen H.D.T."/>
            <person name="Castle A.J."/>
            <person name="Ellouze W."/>
        </authorList>
    </citation>
    <scope>NUCLEOTIDE SEQUENCE [LARGE SCALE GENOMIC DNA]</scope>
    <source>
        <strain evidence="2 3">FDS-564</strain>
    </source>
</reference>
<feature type="compositionally biased region" description="Polar residues" evidence="1">
    <location>
        <begin position="480"/>
        <end position="525"/>
    </location>
</feature>
<gene>
    <name evidence="2" type="ORF">SLS53_003345</name>
</gene>
<feature type="region of interest" description="Disordered" evidence="1">
    <location>
        <begin position="671"/>
        <end position="748"/>
    </location>
</feature>
<feature type="region of interest" description="Disordered" evidence="1">
    <location>
        <begin position="54"/>
        <end position="162"/>
    </location>
</feature>
<feature type="compositionally biased region" description="Basic and acidic residues" evidence="1">
    <location>
        <begin position="194"/>
        <end position="206"/>
    </location>
</feature>
<proteinExistence type="predicted"/>
<sequence>MSFTRALKRMSRGSARPDGIGLAISPEGRGMQGAARQPMESMAALSIPPAAAVGALRRSPSPSSIPPLSPLRTRSNLNFAQPSQDQRQPQPQEQQKPALTLAIPPPKRPQYNRASPFANNRMPFGGGRDSVVTEFAEDGETSAGPGSAQIWRPPNTDPQSSATYYIADKWGNWVLGGTGSDEQIAELPTPDSKTAAERKAEQERAVPESSAVKAAVKNLSSPTLPSAADGSRARNSRGGPKKSTLRLVPPESGRLPVNSWSSSVYSTVNTNYSMPQTVQPGPENPMPVANKAGKRRNDPSPNPESYYSEAGGGRPVPSRDLTSRPRKGSVGGSGSGSRTRTDTMMSQDSTTTIASSIGSEVGVDSFPTPARQSTVPELQQQGNLSPVVESPGRSPVSYPKIPQPRSNTPVTNTNANDNVPGGQRQTSLQRFGLRVVNPSQPRDSPTLGVVDSQKPVQMDTMQTPSPTEARISYYNPPARRQSSLNPNPNRNPGQVRSGSPETVGGASTSLGRTQIRPQQPSSSYAPQVDPGYSTMAPRPLQPLQQRISNRSQLPSQSRPSQSRYGPMSVYEAYARPESNYPQRPLQTQYQQPQQQQQQQQQYQNQFQNPYQRQPRQQQQQQQQPYQSYRAGFTPSPLSASEYPPYPSASTSSSSLLAKRLGPERAVAFQMGAPVENPHNSGQARWKRERNANPGAGLPDGQPAPTRGAVGRGGGQGRDDEDMALPATPGWKPQLTPKRKGGDLYLSVQ</sequence>
<evidence type="ECO:0000313" key="2">
    <source>
        <dbReference type="EMBL" id="KAK7744461.1"/>
    </source>
</evidence>
<comment type="caution">
    <text evidence="2">The sequence shown here is derived from an EMBL/GenBank/DDBJ whole genome shotgun (WGS) entry which is preliminary data.</text>
</comment>
<feature type="compositionally biased region" description="Polar residues" evidence="1">
    <location>
        <begin position="370"/>
        <end position="384"/>
    </location>
</feature>
<accession>A0AAN9UAQ5</accession>
<feature type="compositionally biased region" description="Low complexity" evidence="1">
    <location>
        <begin position="336"/>
        <end position="352"/>
    </location>
</feature>
<feature type="region of interest" description="Disordered" evidence="1">
    <location>
        <begin position="176"/>
        <end position="656"/>
    </location>
</feature>
<feature type="compositionally biased region" description="Low complexity" evidence="1">
    <location>
        <begin position="580"/>
        <end position="656"/>
    </location>
</feature>
<feature type="compositionally biased region" description="Low complexity" evidence="1">
    <location>
        <begin position="81"/>
        <end position="97"/>
    </location>
</feature>
<dbReference type="EMBL" id="JAJSPL020000010">
    <property type="protein sequence ID" value="KAK7744461.1"/>
    <property type="molecule type" value="Genomic_DNA"/>
</dbReference>
<organism evidence="2 3">
    <name type="scientific">Cytospora paraplurivora</name>
    <dbReference type="NCBI Taxonomy" id="2898453"/>
    <lineage>
        <taxon>Eukaryota</taxon>
        <taxon>Fungi</taxon>
        <taxon>Dikarya</taxon>
        <taxon>Ascomycota</taxon>
        <taxon>Pezizomycotina</taxon>
        <taxon>Sordariomycetes</taxon>
        <taxon>Sordariomycetidae</taxon>
        <taxon>Diaporthales</taxon>
        <taxon>Cytosporaceae</taxon>
        <taxon>Cytospora</taxon>
    </lineage>
</organism>
<protein>
    <submittedName>
        <fullName evidence="2">Uncharacterized protein</fullName>
    </submittedName>
</protein>
<evidence type="ECO:0000256" key="1">
    <source>
        <dbReference type="SAM" id="MobiDB-lite"/>
    </source>
</evidence>
<dbReference type="Proteomes" id="UP001320245">
    <property type="component" value="Unassembled WGS sequence"/>
</dbReference>
<feature type="compositionally biased region" description="Basic residues" evidence="1">
    <location>
        <begin position="1"/>
        <end position="11"/>
    </location>
</feature>